<name>A0AAX6MGN4_9PEZI</name>
<feature type="domain" description="N-acetyltransferase" evidence="1">
    <location>
        <begin position="26"/>
        <end position="192"/>
    </location>
</feature>
<sequence>MNKLTVETTLPLLEAHKLVEPIVTNRLIIRLIRLRDIEGFHALYSQPEVRALAFLGGLRPEFDITHNFIALIENLRPWVDKKLDFSILLRTPDGGEGEFIGLLSMKLGDDWPRVSYMLRSEYWSRGYMTEGLTGFLQFWWGLPRTFAHLEVSSASLDASEIRPHSIIASERVLAFIEKPNRASRNVLRKADFVPIPRQNAAINDLEAFVNVFPAAQTSPETYRKKYWGVEGEDNDVIMT</sequence>
<proteinExistence type="predicted"/>
<comment type="caution">
    <text evidence="2">The sequence shown here is derived from an EMBL/GenBank/DDBJ whole genome shotgun (WGS) entry which is preliminary data.</text>
</comment>
<accession>A0AAX6MGN4</accession>
<dbReference type="Pfam" id="PF13302">
    <property type="entry name" value="Acetyltransf_3"/>
    <property type="match status" value="1"/>
</dbReference>
<keyword evidence="3" id="KW-1185">Reference proteome</keyword>
<dbReference type="Proteomes" id="UP001369815">
    <property type="component" value="Unassembled WGS sequence"/>
</dbReference>
<dbReference type="EMBL" id="JBANMG010000007">
    <property type="protein sequence ID" value="KAK6951341.1"/>
    <property type="molecule type" value="Genomic_DNA"/>
</dbReference>
<dbReference type="InterPro" id="IPR016181">
    <property type="entry name" value="Acyl_CoA_acyltransferase"/>
</dbReference>
<dbReference type="InterPro" id="IPR000182">
    <property type="entry name" value="GNAT_dom"/>
</dbReference>
<dbReference type="Gene3D" id="3.40.630.30">
    <property type="match status" value="1"/>
</dbReference>
<evidence type="ECO:0000313" key="2">
    <source>
        <dbReference type="EMBL" id="KAK6951341.1"/>
    </source>
</evidence>
<organism evidence="2 3">
    <name type="scientific">Daldinia eschscholtzii</name>
    <dbReference type="NCBI Taxonomy" id="292717"/>
    <lineage>
        <taxon>Eukaryota</taxon>
        <taxon>Fungi</taxon>
        <taxon>Dikarya</taxon>
        <taxon>Ascomycota</taxon>
        <taxon>Pezizomycotina</taxon>
        <taxon>Sordariomycetes</taxon>
        <taxon>Xylariomycetidae</taxon>
        <taxon>Xylariales</taxon>
        <taxon>Hypoxylaceae</taxon>
        <taxon>Daldinia</taxon>
    </lineage>
</organism>
<dbReference type="PANTHER" id="PTHR43792">
    <property type="entry name" value="GNAT FAMILY, PUTATIVE (AFU_ORTHOLOGUE AFUA_3G00765)-RELATED-RELATED"/>
    <property type="match status" value="1"/>
</dbReference>
<dbReference type="InterPro" id="IPR051531">
    <property type="entry name" value="N-acetyltransferase"/>
</dbReference>
<dbReference type="SUPFAM" id="SSF55729">
    <property type="entry name" value="Acyl-CoA N-acyltransferases (Nat)"/>
    <property type="match status" value="1"/>
</dbReference>
<gene>
    <name evidence="2" type="ORF">Daesc_007875</name>
</gene>
<dbReference type="AlphaFoldDB" id="A0AAX6MGN4"/>
<protein>
    <recommendedName>
        <fullName evidence="1">N-acetyltransferase domain-containing protein</fullName>
    </recommendedName>
</protein>
<evidence type="ECO:0000313" key="3">
    <source>
        <dbReference type="Proteomes" id="UP001369815"/>
    </source>
</evidence>
<evidence type="ECO:0000259" key="1">
    <source>
        <dbReference type="Pfam" id="PF13302"/>
    </source>
</evidence>
<dbReference type="GO" id="GO:0016747">
    <property type="term" value="F:acyltransferase activity, transferring groups other than amino-acyl groups"/>
    <property type="evidence" value="ECO:0007669"/>
    <property type="project" value="InterPro"/>
</dbReference>
<dbReference type="PANTHER" id="PTHR43792:SF1">
    <property type="entry name" value="N-ACETYLTRANSFERASE DOMAIN-CONTAINING PROTEIN"/>
    <property type="match status" value="1"/>
</dbReference>
<reference evidence="2 3" key="1">
    <citation type="journal article" date="2024" name="Front Chem Biol">
        <title>Unveiling the potential of Daldinia eschscholtzii MFLUCC 19-0629 through bioactivity and bioinformatics studies for enhanced sustainable agriculture production.</title>
        <authorList>
            <person name="Brooks S."/>
            <person name="Weaver J.A."/>
            <person name="Klomchit A."/>
            <person name="Alharthi S.A."/>
            <person name="Onlamun T."/>
            <person name="Nurani R."/>
            <person name="Vong T.K."/>
            <person name="Alberti F."/>
            <person name="Greco C."/>
        </authorList>
    </citation>
    <scope>NUCLEOTIDE SEQUENCE [LARGE SCALE GENOMIC DNA]</scope>
    <source>
        <strain evidence="2">MFLUCC 19-0629</strain>
    </source>
</reference>